<dbReference type="Gene3D" id="1.50.10.10">
    <property type="match status" value="1"/>
</dbReference>
<evidence type="ECO:0000256" key="7">
    <source>
        <dbReference type="RuleBase" id="RU361180"/>
    </source>
</evidence>
<dbReference type="AlphaFoldDB" id="A0AA38M706"/>
<dbReference type="InterPro" id="IPR001661">
    <property type="entry name" value="Glyco_hydro_37"/>
</dbReference>
<evidence type="ECO:0000256" key="2">
    <source>
        <dbReference type="ARBA" id="ARBA00005615"/>
    </source>
</evidence>
<name>A0AA38M706_9CUCU</name>
<dbReference type="EMBL" id="JALNTZ010000007">
    <property type="protein sequence ID" value="KAJ3645159.1"/>
    <property type="molecule type" value="Genomic_DNA"/>
</dbReference>
<sequence length="579" mass="67462">MNVFLLASVFLLLSKSILSQKSICKSPIYCQGDLLRVVQMAGIFKDSKTFVDMSLIKSVERTLKNFDRLMGKTQGNPGKNDIVEFVQNNFQASTNELDTWYPTDYQISPPFLRKIRNMRIRGMAKRLLDMWPVLGRKIKPEVIQNSQKYSIIPLPNGFIVPGGRFREIYYWDSYWIIKGLLICDMKHTSKGMIENFFSIVESYGFIPNGGRIYYLDRSQPPLLTFMVAAYLDATNDIIWLRNNIQLIEKELNFWLTTKTIQIDKGGRRYQMARYQSSDDSPRPESYIEDVHTASRYRSEDEKRQCYMNLRTGAETGWDFSGRWFFDGQGGNQADLSTIKPTRIIPVDLNAILCRCFLLMHDFYIKLREKQKALFWLGKHLEFKQAIKDVLYNQDDGIWYDYDIELRVQRKHFYPSNFAPLWCQAYDAEMTETYAQQAVKYLKMMNIMSYEGGIPASLFETGEQWDFPNAWPPSQSMVILGLENTKYPEAQKTAHQLAMKWIESMIKVAEETQEMFEKYSAVFKGMYGGGGEYEVQTGFGWTNGVVLELIELYFINKKDADGEQLPRQYQEAPEFIVEDT</sequence>
<evidence type="ECO:0000256" key="1">
    <source>
        <dbReference type="ARBA" id="ARBA00001576"/>
    </source>
</evidence>
<feature type="signal peptide" evidence="8">
    <location>
        <begin position="1"/>
        <end position="19"/>
    </location>
</feature>
<dbReference type="EC" id="3.2.1.28" evidence="3 7"/>
<dbReference type="InterPro" id="IPR018232">
    <property type="entry name" value="Glyco_hydro_37_CS"/>
</dbReference>
<keyword evidence="6 7" id="KW-0326">Glycosidase</keyword>
<keyword evidence="8" id="KW-0732">Signal</keyword>
<accession>A0AA38M706</accession>
<evidence type="ECO:0000256" key="5">
    <source>
        <dbReference type="ARBA" id="ARBA00022801"/>
    </source>
</evidence>
<dbReference type="SUPFAM" id="SSF48208">
    <property type="entry name" value="Six-hairpin glycosidases"/>
    <property type="match status" value="1"/>
</dbReference>
<organism evidence="9 10">
    <name type="scientific">Zophobas morio</name>
    <dbReference type="NCBI Taxonomy" id="2755281"/>
    <lineage>
        <taxon>Eukaryota</taxon>
        <taxon>Metazoa</taxon>
        <taxon>Ecdysozoa</taxon>
        <taxon>Arthropoda</taxon>
        <taxon>Hexapoda</taxon>
        <taxon>Insecta</taxon>
        <taxon>Pterygota</taxon>
        <taxon>Neoptera</taxon>
        <taxon>Endopterygota</taxon>
        <taxon>Coleoptera</taxon>
        <taxon>Polyphaga</taxon>
        <taxon>Cucujiformia</taxon>
        <taxon>Tenebrionidae</taxon>
        <taxon>Zophobas</taxon>
    </lineage>
</organism>
<dbReference type="Pfam" id="PF01204">
    <property type="entry name" value="Trehalase"/>
    <property type="match status" value="1"/>
</dbReference>
<proteinExistence type="inferred from homology"/>
<protein>
    <recommendedName>
        <fullName evidence="4 7">Trehalase</fullName>
        <ecNumber evidence="3 7">3.2.1.28</ecNumber>
    </recommendedName>
    <alternativeName>
        <fullName evidence="7">Alpha-trehalose glucohydrolase</fullName>
    </alternativeName>
</protein>
<reference evidence="9" key="1">
    <citation type="journal article" date="2023" name="G3 (Bethesda)">
        <title>Whole genome assemblies of Zophobas morio and Tenebrio molitor.</title>
        <authorList>
            <person name="Kaur S."/>
            <person name="Stinson S.A."/>
            <person name="diCenzo G.C."/>
        </authorList>
    </citation>
    <scope>NUCLEOTIDE SEQUENCE</scope>
    <source>
        <strain evidence="9">QUZm001</strain>
    </source>
</reference>
<dbReference type="PROSITE" id="PS00928">
    <property type="entry name" value="TREHALASE_2"/>
    <property type="match status" value="1"/>
</dbReference>
<dbReference type="GO" id="GO:0004555">
    <property type="term" value="F:alpha,alpha-trehalase activity"/>
    <property type="evidence" value="ECO:0007669"/>
    <property type="project" value="UniProtKB-EC"/>
</dbReference>
<comment type="caution">
    <text evidence="9">The sequence shown here is derived from an EMBL/GenBank/DDBJ whole genome shotgun (WGS) entry which is preliminary data.</text>
</comment>
<evidence type="ECO:0000313" key="9">
    <source>
        <dbReference type="EMBL" id="KAJ3645159.1"/>
    </source>
</evidence>
<evidence type="ECO:0000256" key="4">
    <source>
        <dbReference type="ARBA" id="ARBA00019905"/>
    </source>
</evidence>
<keyword evidence="5 7" id="KW-0378">Hydrolase</keyword>
<dbReference type="InterPro" id="IPR008928">
    <property type="entry name" value="6-hairpin_glycosidase_sf"/>
</dbReference>
<dbReference type="InterPro" id="IPR012341">
    <property type="entry name" value="6hp_glycosidase-like_sf"/>
</dbReference>
<dbReference type="PRINTS" id="PR00744">
    <property type="entry name" value="GLHYDRLASE37"/>
</dbReference>
<dbReference type="Proteomes" id="UP001168821">
    <property type="component" value="Unassembled WGS sequence"/>
</dbReference>
<dbReference type="PANTHER" id="PTHR23403">
    <property type="entry name" value="TREHALASE"/>
    <property type="match status" value="1"/>
</dbReference>
<evidence type="ECO:0000256" key="6">
    <source>
        <dbReference type="ARBA" id="ARBA00023295"/>
    </source>
</evidence>
<evidence type="ECO:0000313" key="10">
    <source>
        <dbReference type="Proteomes" id="UP001168821"/>
    </source>
</evidence>
<keyword evidence="10" id="KW-1185">Reference proteome</keyword>
<dbReference type="PANTHER" id="PTHR23403:SF1">
    <property type="entry name" value="TREHALASE"/>
    <property type="match status" value="1"/>
</dbReference>
<gene>
    <name evidence="9" type="ORF">Zmor_022841</name>
</gene>
<evidence type="ECO:0000256" key="3">
    <source>
        <dbReference type="ARBA" id="ARBA00012757"/>
    </source>
</evidence>
<evidence type="ECO:0000256" key="8">
    <source>
        <dbReference type="SAM" id="SignalP"/>
    </source>
</evidence>
<feature type="chain" id="PRO_5041383040" description="Trehalase" evidence="8">
    <location>
        <begin position="20"/>
        <end position="579"/>
    </location>
</feature>
<comment type="similarity">
    <text evidence="2 7">Belongs to the glycosyl hydrolase 37 family.</text>
</comment>
<dbReference type="PROSITE" id="PS00927">
    <property type="entry name" value="TREHALASE_1"/>
    <property type="match status" value="1"/>
</dbReference>
<dbReference type="GO" id="GO:0005993">
    <property type="term" value="P:trehalose catabolic process"/>
    <property type="evidence" value="ECO:0007669"/>
    <property type="project" value="TreeGrafter"/>
</dbReference>
<comment type="catalytic activity">
    <reaction evidence="1 7">
        <text>alpha,alpha-trehalose + H2O = alpha-D-glucose + beta-D-glucose</text>
        <dbReference type="Rhea" id="RHEA:32675"/>
        <dbReference type="ChEBI" id="CHEBI:15377"/>
        <dbReference type="ChEBI" id="CHEBI:15903"/>
        <dbReference type="ChEBI" id="CHEBI:16551"/>
        <dbReference type="ChEBI" id="CHEBI:17925"/>
        <dbReference type="EC" id="3.2.1.28"/>
    </reaction>
</comment>